<evidence type="ECO:0000313" key="7">
    <source>
        <dbReference type="EMBL" id="MBL7559301.1"/>
    </source>
</evidence>
<evidence type="ECO:0000256" key="1">
    <source>
        <dbReference type="ARBA" id="ARBA00010641"/>
    </source>
</evidence>
<evidence type="ECO:0000256" key="5">
    <source>
        <dbReference type="ARBA" id="ARBA00023163"/>
    </source>
</evidence>
<comment type="similarity">
    <text evidence="1">Belongs to the sigma-70 factor family. ECF subfamily.</text>
</comment>
<comment type="caution">
    <text evidence="7">The sequence shown here is derived from an EMBL/GenBank/DDBJ whole genome shotgun (WGS) entry which is preliminary data.</text>
</comment>
<reference evidence="7 8" key="1">
    <citation type="submission" date="2020-12" db="EMBL/GenBank/DDBJ databases">
        <title>Olleya sediminilitoris sp. nov., isolated from a tidal flat.</title>
        <authorList>
            <person name="Park S."/>
            <person name="Yoon J.-H."/>
        </authorList>
    </citation>
    <scope>NUCLEOTIDE SEQUENCE [LARGE SCALE GENOMIC DNA]</scope>
    <source>
        <strain evidence="7 8">YSTF-M6</strain>
    </source>
</reference>
<evidence type="ECO:0000313" key="8">
    <source>
        <dbReference type="Proteomes" id="UP000605013"/>
    </source>
</evidence>
<dbReference type="InterPro" id="IPR013325">
    <property type="entry name" value="RNA_pol_sigma_r2"/>
</dbReference>
<evidence type="ECO:0000256" key="2">
    <source>
        <dbReference type="ARBA" id="ARBA00023015"/>
    </source>
</evidence>
<organism evidence="7 8">
    <name type="scientific">Olleya sediminilitoris</name>
    <dbReference type="NCBI Taxonomy" id="2795739"/>
    <lineage>
        <taxon>Bacteria</taxon>
        <taxon>Pseudomonadati</taxon>
        <taxon>Bacteroidota</taxon>
        <taxon>Flavobacteriia</taxon>
        <taxon>Flavobacteriales</taxon>
        <taxon>Flavobacteriaceae</taxon>
    </lineage>
</organism>
<keyword evidence="5" id="KW-0804">Transcription</keyword>
<gene>
    <name evidence="7" type="ORF">JAO71_05730</name>
</gene>
<dbReference type="PANTHER" id="PTHR43133:SF8">
    <property type="entry name" value="RNA POLYMERASE SIGMA FACTOR HI_1459-RELATED"/>
    <property type="match status" value="1"/>
</dbReference>
<name>A0ABS1WJK6_9FLAO</name>
<evidence type="ECO:0000256" key="4">
    <source>
        <dbReference type="ARBA" id="ARBA00023125"/>
    </source>
</evidence>
<evidence type="ECO:0000259" key="6">
    <source>
        <dbReference type="Pfam" id="PF04542"/>
    </source>
</evidence>
<proteinExistence type="inferred from homology"/>
<evidence type="ECO:0000256" key="3">
    <source>
        <dbReference type="ARBA" id="ARBA00023082"/>
    </source>
</evidence>
<dbReference type="InterPro" id="IPR039425">
    <property type="entry name" value="RNA_pol_sigma-70-like"/>
</dbReference>
<dbReference type="SUPFAM" id="SSF88946">
    <property type="entry name" value="Sigma2 domain of RNA polymerase sigma factors"/>
    <property type="match status" value="1"/>
</dbReference>
<dbReference type="InterPro" id="IPR007627">
    <property type="entry name" value="RNA_pol_sigma70_r2"/>
</dbReference>
<dbReference type="Pfam" id="PF04542">
    <property type="entry name" value="Sigma70_r2"/>
    <property type="match status" value="1"/>
</dbReference>
<dbReference type="PANTHER" id="PTHR43133">
    <property type="entry name" value="RNA POLYMERASE ECF-TYPE SIGMA FACTO"/>
    <property type="match status" value="1"/>
</dbReference>
<dbReference type="NCBIfam" id="TIGR02937">
    <property type="entry name" value="sigma70-ECF"/>
    <property type="match status" value="1"/>
</dbReference>
<dbReference type="InterPro" id="IPR014284">
    <property type="entry name" value="RNA_pol_sigma-70_dom"/>
</dbReference>
<keyword evidence="2" id="KW-0805">Transcription regulation</keyword>
<accession>A0ABS1WJK6</accession>
<keyword evidence="3" id="KW-0731">Sigma factor</keyword>
<protein>
    <submittedName>
        <fullName evidence="7">Sigma-70 family RNA polymerase sigma factor</fullName>
    </submittedName>
</protein>
<keyword evidence="4" id="KW-0238">DNA-binding</keyword>
<keyword evidence="8" id="KW-1185">Reference proteome</keyword>
<dbReference type="SUPFAM" id="SSF88659">
    <property type="entry name" value="Sigma3 and sigma4 domains of RNA polymerase sigma factors"/>
    <property type="match status" value="1"/>
</dbReference>
<feature type="domain" description="RNA polymerase sigma-70 region 2" evidence="6">
    <location>
        <begin position="23"/>
        <end position="90"/>
    </location>
</feature>
<dbReference type="EMBL" id="JAEMEF010000003">
    <property type="protein sequence ID" value="MBL7559301.1"/>
    <property type="molecule type" value="Genomic_DNA"/>
</dbReference>
<dbReference type="InterPro" id="IPR013324">
    <property type="entry name" value="RNA_pol_sigma_r3/r4-like"/>
</dbReference>
<dbReference type="RefSeq" id="WP_202999510.1">
    <property type="nucleotide sequence ID" value="NZ_JAEMEF010000003.1"/>
</dbReference>
<dbReference type="Gene3D" id="1.10.1740.10">
    <property type="match status" value="1"/>
</dbReference>
<sequence>MNKNDYFITGLQTKNEKVILEIYKTIYPNVKRFVLQNSGQEPDAEDVFQKAILQIMARLQVQNIEIKSTFDGYLFTACKNLWRRELNKTKNVVTIDQPIEPDDDINDLAQSILEQERWEFFQEKLELISGNCKQILQRFFKKIPYKIIAKELDYNDENVVRQRVFKCKSKLTEMIKSDNRFNQLKTL</sequence>
<dbReference type="Proteomes" id="UP000605013">
    <property type="component" value="Unassembled WGS sequence"/>
</dbReference>